<proteinExistence type="predicted"/>
<feature type="region of interest" description="Disordered" evidence="1">
    <location>
        <begin position="27"/>
        <end position="72"/>
    </location>
</feature>
<dbReference type="Proteomes" id="UP000632849">
    <property type="component" value="Unassembled WGS sequence"/>
</dbReference>
<keyword evidence="3" id="KW-1185">Reference proteome</keyword>
<evidence type="ECO:0000256" key="1">
    <source>
        <dbReference type="SAM" id="MobiDB-lite"/>
    </source>
</evidence>
<dbReference type="EMBL" id="BNBE01000002">
    <property type="protein sequence ID" value="GHG08984.1"/>
    <property type="molecule type" value="Genomic_DNA"/>
</dbReference>
<sequence>MEVIGRLLGRVRYGGAGTAAECGPGVRHGGGVRARRAGRTRGAGVPPCGRVAARGGRVTGPASGPSPIYVKG</sequence>
<feature type="compositionally biased region" description="Low complexity" evidence="1">
    <location>
        <begin position="40"/>
        <end position="56"/>
    </location>
</feature>
<reference evidence="2" key="2">
    <citation type="submission" date="2020-09" db="EMBL/GenBank/DDBJ databases">
        <authorList>
            <person name="Sun Q."/>
            <person name="Ohkuma M."/>
        </authorList>
    </citation>
    <scope>NUCLEOTIDE SEQUENCE</scope>
    <source>
        <strain evidence="2">JCM 4122</strain>
    </source>
</reference>
<reference evidence="2" key="1">
    <citation type="journal article" date="2014" name="Int. J. Syst. Evol. Microbiol.">
        <title>Complete genome sequence of Corynebacterium casei LMG S-19264T (=DSM 44701T), isolated from a smear-ripened cheese.</title>
        <authorList>
            <consortium name="US DOE Joint Genome Institute (JGI-PGF)"/>
            <person name="Walter F."/>
            <person name="Albersmeier A."/>
            <person name="Kalinowski J."/>
            <person name="Ruckert C."/>
        </authorList>
    </citation>
    <scope>NUCLEOTIDE SEQUENCE</scope>
    <source>
        <strain evidence="2">JCM 4122</strain>
    </source>
</reference>
<comment type="caution">
    <text evidence="2">The sequence shown here is derived from an EMBL/GenBank/DDBJ whole genome shotgun (WGS) entry which is preliminary data.</text>
</comment>
<organism evidence="2 3">
    <name type="scientific">Streptomyces filamentosus</name>
    <name type="common">Streptomyces roseosporus</name>
    <dbReference type="NCBI Taxonomy" id="67294"/>
    <lineage>
        <taxon>Bacteria</taxon>
        <taxon>Bacillati</taxon>
        <taxon>Actinomycetota</taxon>
        <taxon>Actinomycetes</taxon>
        <taxon>Kitasatosporales</taxon>
        <taxon>Streptomycetaceae</taxon>
        <taxon>Streptomyces</taxon>
    </lineage>
</organism>
<protein>
    <submittedName>
        <fullName evidence="2">Uncharacterized protein</fullName>
    </submittedName>
</protein>
<name>A0A919EQP7_STRFL</name>
<evidence type="ECO:0000313" key="3">
    <source>
        <dbReference type="Proteomes" id="UP000632849"/>
    </source>
</evidence>
<dbReference type="AlphaFoldDB" id="A0A919EQP7"/>
<accession>A0A919EQP7</accession>
<gene>
    <name evidence="2" type="ORF">GCM10017667_46480</name>
</gene>
<evidence type="ECO:0000313" key="2">
    <source>
        <dbReference type="EMBL" id="GHG08984.1"/>
    </source>
</evidence>